<dbReference type="AlphaFoldDB" id="A0A2N7S504"/>
<name>A0A2N7S504_9MICC</name>
<sequence length="92" mass="10405">MTAQMPIAVQATAQQGIRRLTRIRYRYFSYALRFADGREVHGLGWAEADKLLQGYRYPADASCTRHGAERHCPAFGAGAWVDYPYGRPLAQQ</sequence>
<dbReference type="EMBL" id="PNQX01000001">
    <property type="protein sequence ID" value="PMQ21228.1"/>
    <property type="molecule type" value="Genomic_DNA"/>
</dbReference>
<comment type="caution">
    <text evidence="1">The sequence shown here is derived from an EMBL/GenBank/DDBJ whole genome shotgun (WGS) entry which is preliminary data.</text>
</comment>
<reference evidence="1 2" key="1">
    <citation type="journal article" date="2017" name="Elife">
        <title>Extensive horizontal gene transfer in cheese-associated bacteria.</title>
        <authorList>
            <person name="Bonham K.S."/>
            <person name="Wolfe B.E."/>
            <person name="Dutton R.J."/>
        </authorList>
    </citation>
    <scope>NUCLEOTIDE SEQUENCE [LARGE SCALE GENOMIC DNA]</scope>
    <source>
        <strain evidence="1 2">JB182</strain>
    </source>
</reference>
<organism evidence="1 2">
    <name type="scientific">Glutamicibacter arilaitensis</name>
    <dbReference type="NCBI Taxonomy" id="256701"/>
    <lineage>
        <taxon>Bacteria</taxon>
        <taxon>Bacillati</taxon>
        <taxon>Actinomycetota</taxon>
        <taxon>Actinomycetes</taxon>
        <taxon>Micrococcales</taxon>
        <taxon>Micrococcaceae</taxon>
        <taxon>Glutamicibacter</taxon>
    </lineage>
</organism>
<dbReference type="RefSeq" id="WP_102597859.1">
    <property type="nucleotide sequence ID" value="NZ_JBQDIL010000002.1"/>
</dbReference>
<evidence type="ECO:0000313" key="1">
    <source>
        <dbReference type="EMBL" id="PMQ21228.1"/>
    </source>
</evidence>
<proteinExistence type="predicted"/>
<protein>
    <submittedName>
        <fullName evidence="1">Uncharacterized protein</fullName>
    </submittedName>
</protein>
<evidence type="ECO:0000313" key="2">
    <source>
        <dbReference type="Proteomes" id="UP000235739"/>
    </source>
</evidence>
<accession>A0A2N7S504</accession>
<dbReference type="Proteomes" id="UP000235739">
    <property type="component" value="Unassembled WGS sequence"/>
</dbReference>
<gene>
    <name evidence="1" type="ORF">CIK84_06600</name>
</gene>